<organism evidence="2 3">
    <name type="scientific">Dyadobacter psychrotolerans</name>
    <dbReference type="NCBI Taxonomy" id="2541721"/>
    <lineage>
        <taxon>Bacteria</taxon>
        <taxon>Pseudomonadati</taxon>
        <taxon>Bacteroidota</taxon>
        <taxon>Cytophagia</taxon>
        <taxon>Cytophagales</taxon>
        <taxon>Spirosomataceae</taxon>
        <taxon>Dyadobacter</taxon>
    </lineage>
</organism>
<reference evidence="2 3" key="1">
    <citation type="submission" date="2019-03" db="EMBL/GenBank/DDBJ databases">
        <title>Dyadobacter AR-3-6 sp. nov., isolated from arctic soil.</title>
        <authorList>
            <person name="Chaudhary D.K."/>
        </authorList>
    </citation>
    <scope>NUCLEOTIDE SEQUENCE [LARGE SCALE GENOMIC DNA]</scope>
    <source>
        <strain evidence="2 3">AR-3-6</strain>
    </source>
</reference>
<keyword evidence="3" id="KW-1185">Reference proteome</keyword>
<sequence length="274" mass="31711">MKMNDLKIPGKFLSSFILTQEFKRFEEFVNSCVDYRYIGVCYGEPGVGKSLAAAYYTKWREELTSENLVSDISLENSSMAKICKGVFVTVPVTNTPKTIRYEIHRRYFGYGSSVAKANGITDLEVRVKYANSFCPLVILDESDRLSFNSLEEVRNMYDYLHFGLVLIGMPGFEKRLSRYPQLFSRIGFAHQYKSLGEDEMRFVFPRIWSKMGKEYDPEYFADYEAMNTIIRITGGNFRLIDRIFSQICRIMEINKLQTVTKEVVEAARKCLLIG</sequence>
<dbReference type="Pfam" id="PF13401">
    <property type="entry name" value="AAA_22"/>
    <property type="match status" value="1"/>
</dbReference>
<evidence type="ECO:0000313" key="3">
    <source>
        <dbReference type="Proteomes" id="UP000294850"/>
    </source>
</evidence>
<dbReference type="PANTHER" id="PTHR35894">
    <property type="entry name" value="GENERAL SECRETION PATHWAY PROTEIN A-RELATED"/>
    <property type="match status" value="1"/>
</dbReference>
<keyword evidence="2" id="KW-0547">Nucleotide-binding</keyword>
<dbReference type="OrthoDB" id="9801665at2"/>
<accession>A0A4V6PFP0</accession>
<feature type="domain" description="ORC1/DEAH AAA+ ATPase" evidence="1">
    <location>
        <begin position="35"/>
        <end position="176"/>
    </location>
</feature>
<dbReference type="AlphaFoldDB" id="A0A4V6PFP0"/>
<dbReference type="GO" id="GO:0016887">
    <property type="term" value="F:ATP hydrolysis activity"/>
    <property type="evidence" value="ECO:0007669"/>
    <property type="project" value="InterPro"/>
</dbReference>
<evidence type="ECO:0000259" key="1">
    <source>
        <dbReference type="Pfam" id="PF13401"/>
    </source>
</evidence>
<evidence type="ECO:0000313" key="2">
    <source>
        <dbReference type="EMBL" id="TDE11008.1"/>
    </source>
</evidence>
<dbReference type="Gene3D" id="3.40.50.300">
    <property type="entry name" value="P-loop containing nucleotide triphosphate hydrolases"/>
    <property type="match status" value="1"/>
</dbReference>
<comment type="caution">
    <text evidence="2">The sequence shown here is derived from an EMBL/GenBank/DDBJ whole genome shotgun (WGS) entry which is preliminary data.</text>
</comment>
<proteinExistence type="predicted"/>
<dbReference type="GO" id="GO:0005524">
    <property type="term" value="F:ATP binding"/>
    <property type="evidence" value="ECO:0007669"/>
    <property type="project" value="UniProtKB-KW"/>
</dbReference>
<keyword evidence="2" id="KW-0067">ATP-binding</keyword>
<protein>
    <submittedName>
        <fullName evidence="2">ATP-binding protein</fullName>
    </submittedName>
</protein>
<dbReference type="RefSeq" id="WP_131961270.1">
    <property type="nucleotide sequence ID" value="NZ_SMFL01000013.1"/>
</dbReference>
<dbReference type="SUPFAM" id="SSF52540">
    <property type="entry name" value="P-loop containing nucleoside triphosphate hydrolases"/>
    <property type="match status" value="1"/>
</dbReference>
<dbReference type="EMBL" id="SMFL01000013">
    <property type="protein sequence ID" value="TDE11008.1"/>
    <property type="molecule type" value="Genomic_DNA"/>
</dbReference>
<dbReference type="InterPro" id="IPR052026">
    <property type="entry name" value="ExeA_AAA_ATPase_DNA-bind"/>
</dbReference>
<dbReference type="InterPro" id="IPR027417">
    <property type="entry name" value="P-loop_NTPase"/>
</dbReference>
<name>A0A4V6PFP0_9BACT</name>
<gene>
    <name evidence="2" type="ORF">E0F88_26280</name>
</gene>
<dbReference type="InterPro" id="IPR049945">
    <property type="entry name" value="AAA_22"/>
</dbReference>
<dbReference type="Proteomes" id="UP000294850">
    <property type="component" value="Unassembled WGS sequence"/>
</dbReference>
<dbReference type="PANTHER" id="PTHR35894:SF5">
    <property type="entry name" value="MU-LIKE PROPHAGE FLUMU DNA TRANSPOSITION PROTEIN B"/>
    <property type="match status" value="1"/>
</dbReference>